<proteinExistence type="predicted"/>
<gene>
    <name evidence="2" type="ORF">KBTEX_03898</name>
</gene>
<reference evidence="2" key="1">
    <citation type="submission" date="2019-06" db="EMBL/GenBank/DDBJ databases">
        <authorList>
            <person name="Murdoch R.W."/>
            <person name="Fathepure B."/>
        </authorList>
    </citation>
    <scope>NUCLEOTIDE SEQUENCE</scope>
</reference>
<evidence type="ECO:0000256" key="1">
    <source>
        <dbReference type="SAM" id="Coils"/>
    </source>
</evidence>
<evidence type="ECO:0000313" key="2">
    <source>
        <dbReference type="EMBL" id="QEA07540.1"/>
    </source>
</evidence>
<keyword evidence="1" id="KW-0175">Coiled coil</keyword>
<name>A0A5B8RFA5_9ZZZZ</name>
<dbReference type="AlphaFoldDB" id="A0A5B8RFA5"/>
<protein>
    <recommendedName>
        <fullName evidence="3">AAA domain-containing protein</fullName>
    </recommendedName>
</protein>
<evidence type="ECO:0008006" key="3">
    <source>
        <dbReference type="Google" id="ProtNLM"/>
    </source>
</evidence>
<dbReference type="Gene3D" id="3.40.50.300">
    <property type="entry name" value="P-loop containing nucleotide triphosphate hydrolases"/>
    <property type="match status" value="1"/>
</dbReference>
<sequence length="401" mass="46269">MKIKKIEVKNYKALEEQELNLNGCSAIITAGNDKGKTSLLTGLIDRLHSEKADIIVREGEDKGYNVIELTDESRIEWNFTKKSERLHYITSEGIKQTSGVIGAIGEKYFGSQFDIDSFLNSGPKKQQEILEEISGADLQEIEERYQEAYEERTEKNRELKRIRSRKLEEPEQVEKPEIKPIKEEIKQARAQNEEHRQAVQKINAYKNDLKKVSSVIDETPFEELFDYDKAQEIIDDIDVPEKVDVEPLEEKLDKAQEQLRKYDAYERDLQEYKEWVKEGKKAKKEAEKADEKVKAIEQEKQEAIAEADFPEGFDIGEDGLTYNGFPLTEKQISQSGKYIAALKLGAMVLGEVRTLHFDASALDKNSLNEVQKWAEQKDLQLLIERPDWDDGDIKYELINES</sequence>
<accession>A0A5B8RFA5</accession>
<dbReference type="SUPFAM" id="SSF52540">
    <property type="entry name" value="P-loop containing nucleoside triphosphate hydrolases"/>
    <property type="match status" value="1"/>
</dbReference>
<feature type="coiled-coil region" evidence="1">
    <location>
        <begin position="245"/>
        <end position="306"/>
    </location>
</feature>
<feature type="coiled-coil region" evidence="1">
    <location>
        <begin position="138"/>
        <end position="208"/>
    </location>
</feature>
<dbReference type="InterPro" id="IPR027417">
    <property type="entry name" value="P-loop_NTPase"/>
</dbReference>
<dbReference type="EMBL" id="MN079275">
    <property type="protein sequence ID" value="QEA07540.1"/>
    <property type="molecule type" value="Genomic_DNA"/>
</dbReference>
<organism evidence="2">
    <name type="scientific">uncultured organism</name>
    <dbReference type="NCBI Taxonomy" id="155900"/>
    <lineage>
        <taxon>unclassified sequences</taxon>
        <taxon>environmental samples</taxon>
    </lineage>
</organism>